<dbReference type="EMBL" id="CP003876">
    <property type="protein sequence ID" value="AFU02766.1"/>
    <property type="molecule type" value="Genomic_DNA"/>
</dbReference>
<dbReference type="PANTHER" id="PTHR44942:SF4">
    <property type="entry name" value="METHYLTRANSFERASE TYPE 11 DOMAIN-CONTAINING PROTEIN"/>
    <property type="match status" value="1"/>
</dbReference>
<keyword evidence="6" id="KW-1185">Reference proteome</keyword>
<protein>
    <submittedName>
        <fullName evidence="5">Methyltransferase type 11</fullName>
    </submittedName>
</protein>
<evidence type="ECO:0000259" key="4">
    <source>
        <dbReference type="Pfam" id="PF08241"/>
    </source>
</evidence>
<dbReference type="HOGENOM" id="CLU_049344_3_0_11"/>
<dbReference type="InterPro" id="IPR013216">
    <property type="entry name" value="Methyltransf_11"/>
</dbReference>
<evidence type="ECO:0000256" key="1">
    <source>
        <dbReference type="ARBA" id="ARBA00008361"/>
    </source>
</evidence>
<comment type="similarity">
    <text evidence="1">Belongs to the methyltransferase superfamily.</text>
</comment>
<evidence type="ECO:0000256" key="3">
    <source>
        <dbReference type="ARBA" id="ARBA00022679"/>
    </source>
</evidence>
<dbReference type="PROSITE" id="PS01131">
    <property type="entry name" value="RRNA_A_DIMETH"/>
    <property type="match status" value="1"/>
</dbReference>
<reference evidence="5 6" key="1">
    <citation type="journal article" date="2012" name="J. Bacteriol.">
        <title>Complete genome sequence of Nocardia brasiliensis HUJEG-1.</title>
        <authorList>
            <person name="Vera-Cabrera L."/>
            <person name="Ortiz-Lopez R."/>
            <person name="Elizondo-Gonzalez R."/>
            <person name="Perez-Maya A.A."/>
            <person name="Ocampo-Candiani J."/>
        </authorList>
    </citation>
    <scope>NUCLEOTIDE SEQUENCE [LARGE SCALE GENOMIC DNA]</scope>
    <source>
        <strain evidence="6">ATCC 700358</strain>
    </source>
</reference>
<evidence type="ECO:0000256" key="2">
    <source>
        <dbReference type="ARBA" id="ARBA00022603"/>
    </source>
</evidence>
<sequence>MAATDWALKQCRRRNLHILDLGSGTGKLTANLVAIGARVTAVEPDEWMRATLADQYPQVVVKAGSAEAIPLPDNSMDAVLIGQAFHLFDRDRALSEVARVLRPGGTCAALWNQHDTIVPWVSGLHQVVPFLAEDSEEQRLPAHESFTSVEHAGFAQACPCTVTSLTGMIGTHAVVRAVSQREREALLNSVSEYLREAPALRGETFDFPLVTEVFRCTLRV</sequence>
<name>K0F5M3_NOCB7</name>
<evidence type="ECO:0000313" key="6">
    <source>
        <dbReference type="Proteomes" id="UP000006304"/>
    </source>
</evidence>
<keyword evidence="3 5" id="KW-0808">Transferase</keyword>
<dbReference type="PANTHER" id="PTHR44942">
    <property type="entry name" value="METHYLTRANSF_11 DOMAIN-CONTAINING PROTEIN"/>
    <property type="match status" value="1"/>
</dbReference>
<dbReference type="InterPro" id="IPR020596">
    <property type="entry name" value="rRNA_Ade_Mease_Trfase_CS"/>
</dbReference>
<dbReference type="KEGG" id="nbr:O3I_024055"/>
<evidence type="ECO:0000313" key="5">
    <source>
        <dbReference type="EMBL" id="AFU02766.1"/>
    </source>
</evidence>
<dbReference type="InterPro" id="IPR051052">
    <property type="entry name" value="Diverse_substrate_MTase"/>
</dbReference>
<accession>K0F5M3</accession>
<dbReference type="eggNOG" id="COG2226">
    <property type="taxonomic scope" value="Bacteria"/>
</dbReference>
<proteinExistence type="inferred from homology"/>
<keyword evidence="2 5" id="KW-0489">Methyltransferase</keyword>
<dbReference type="GO" id="GO:0000179">
    <property type="term" value="F:rRNA (adenine-N6,N6-)-dimethyltransferase activity"/>
    <property type="evidence" value="ECO:0007669"/>
    <property type="project" value="InterPro"/>
</dbReference>
<dbReference type="Proteomes" id="UP000006304">
    <property type="component" value="Chromosome"/>
</dbReference>
<gene>
    <name evidence="5" type="ORF">O3I_024055</name>
</gene>
<dbReference type="SUPFAM" id="SSF53335">
    <property type="entry name" value="S-adenosyl-L-methionine-dependent methyltransferases"/>
    <property type="match status" value="1"/>
</dbReference>
<dbReference type="AlphaFoldDB" id="K0F5M3"/>
<feature type="domain" description="Methyltransferase type 11" evidence="4">
    <location>
        <begin position="19"/>
        <end position="108"/>
    </location>
</feature>
<dbReference type="CDD" id="cd02440">
    <property type="entry name" value="AdoMet_MTases"/>
    <property type="match status" value="1"/>
</dbReference>
<dbReference type="InterPro" id="IPR029063">
    <property type="entry name" value="SAM-dependent_MTases_sf"/>
</dbReference>
<organism evidence="5 6">
    <name type="scientific">Nocardia brasiliensis (strain ATCC 700358 / HUJEG-1)</name>
    <dbReference type="NCBI Taxonomy" id="1133849"/>
    <lineage>
        <taxon>Bacteria</taxon>
        <taxon>Bacillati</taxon>
        <taxon>Actinomycetota</taxon>
        <taxon>Actinomycetes</taxon>
        <taxon>Mycobacteriales</taxon>
        <taxon>Nocardiaceae</taxon>
        <taxon>Nocardia</taxon>
    </lineage>
</organism>
<dbReference type="Pfam" id="PF08241">
    <property type="entry name" value="Methyltransf_11"/>
    <property type="match status" value="1"/>
</dbReference>
<dbReference type="Gene3D" id="3.40.50.150">
    <property type="entry name" value="Vaccinia Virus protein VP39"/>
    <property type="match status" value="1"/>
</dbReference>
<dbReference type="STRING" id="1133849.O3I_024055"/>